<dbReference type="EMBL" id="AZFH01000022">
    <property type="protein sequence ID" value="KRL82310.1"/>
    <property type="molecule type" value="Genomic_DNA"/>
</dbReference>
<dbReference type="GO" id="GO:0016740">
    <property type="term" value="F:transferase activity"/>
    <property type="evidence" value="ECO:0007669"/>
    <property type="project" value="UniProtKB-KW"/>
</dbReference>
<comment type="caution">
    <text evidence="1">The sequence shown here is derived from an EMBL/GenBank/DDBJ whole genome shotgun (WGS) entry which is preliminary data.</text>
</comment>
<protein>
    <submittedName>
        <fullName evidence="1">Nucleoside deoxyribosyltransferase</fullName>
    </submittedName>
</protein>
<accession>A0A0R1TLV4</accession>
<organism evidence="1 2">
    <name type="scientific">Ligilactobacillus equi DSM 15833 = JCM 10991</name>
    <dbReference type="NCBI Taxonomy" id="1423740"/>
    <lineage>
        <taxon>Bacteria</taxon>
        <taxon>Bacillati</taxon>
        <taxon>Bacillota</taxon>
        <taxon>Bacilli</taxon>
        <taxon>Lactobacillales</taxon>
        <taxon>Lactobacillaceae</taxon>
        <taxon>Ligilactobacillus</taxon>
    </lineage>
</organism>
<evidence type="ECO:0000313" key="1">
    <source>
        <dbReference type="EMBL" id="KRL82310.1"/>
    </source>
</evidence>
<proteinExistence type="predicted"/>
<dbReference type="InterPro" id="IPR007710">
    <property type="entry name" value="Nucleoside_deoxyribTrfase"/>
</dbReference>
<dbReference type="RefSeq" id="WP_023859041.1">
    <property type="nucleotide sequence ID" value="NZ_AZFH01000022.1"/>
</dbReference>
<name>A0A0R1TLV4_9LACO</name>
<dbReference type="Pfam" id="PF05014">
    <property type="entry name" value="Nuc_deoxyrib_tr"/>
    <property type="match status" value="1"/>
</dbReference>
<dbReference type="SUPFAM" id="SSF52309">
    <property type="entry name" value="N-(deoxy)ribosyltransferase-like"/>
    <property type="match status" value="1"/>
</dbReference>
<keyword evidence="1" id="KW-0808">Transferase</keyword>
<dbReference type="OrthoDB" id="397706at2"/>
<gene>
    <name evidence="1" type="ORF">FC36_GL000999</name>
</gene>
<dbReference type="PATRIC" id="fig|1423740.3.peg.1068"/>
<evidence type="ECO:0000313" key="2">
    <source>
        <dbReference type="Proteomes" id="UP000051048"/>
    </source>
</evidence>
<reference evidence="1 2" key="1">
    <citation type="journal article" date="2015" name="Genome Announc.">
        <title>Expanding the biotechnology potential of lactobacilli through comparative genomics of 213 strains and associated genera.</title>
        <authorList>
            <person name="Sun Z."/>
            <person name="Harris H.M."/>
            <person name="McCann A."/>
            <person name="Guo C."/>
            <person name="Argimon S."/>
            <person name="Zhang W."/>
            <person name="Yang X."/>
            <person name="Jeffery I.B."/>
            <person name="Cooney J.C."/>
            <person name="Kagawa T.F."/>
            <person name="Liu W."/>
            <person name="Song Y."/>
            <person name="Salvetti E."/>
            <person name="Wrobel A."/>
            <person name="Rasinkangas P."/>
            <person name="Parkhill J."/>
            <person name="Rea M.C."/>
            <person name="O'Sullivan O."/>
            <person name="Ritari J."/>
            <person name="Douillard F.P."/>
            <person name="Paul Ross R."/>
            <person name="Yang R."/>
            <person name="Briner A.E."/>
            <person name="Felis G.E."/>
            <person name="de Vos W.M."/>
            <person name="Barrangou R."/>
            <person name="Klaenhammer T.R."/>
            <person name="Caufield P.W."/>
            <person name="Cui Y."/>
            <person name="Zhang H."/>
            <person name="O'Toole P.W."/>
        </authorList>
    </citation>
    <scope>NUCLEOTIDE SEQUENCE [LARGE SCALE GENOMIC DNA]</scope>
    <source>
        <strain evidence="1 2">DSM 15833</strain>
    </source>
</reference>
<dbReference type="AlphaFoldDB" id="A0A0R1TLV4"/>
<dbReference type="STRING" id="1423740.FC36_GL000999"/>
<dbReference type="Proteomes" id="UP000051048">
    <property type="component" value="Unassembled WGS sequence"/>
</dbReference>
<sequence>MTKNVYLAAPFFSPQQKERIQVVREALEANPTIGRIFEPEAHPYQEAEFGSLEWQKAAFMLDTNQIYQNDVMVAIVDYKMEESDNEADSGTMFEVGLAYGTHTPVVIVQFDPQKELNLMIRQAMTAYFDASQNGLTDLKTYDFDVMMPHFNNNRDVI</sequence>
<dbReference type="Gene3D" id="3.40.50.450">
    <property type="match status" value="1"/>
</dbReference>